<evidence type="ECO:0000313" key="11">
    <source>
        <dbReference type="Proteomes" id="UP000015103"/>
    </source>
</evidence>
<evidence type="ECO:0000256" key="6">
    <source>
        <dbReference type="ARBA" id="ARBA00023015"/>
    </source>
</evidence>
<keyword evidence="11" id="KW-1185">Reference proteome</keyword>
<dbReference type="PROSITE" id="PS00678">
    <property type="entry name" value="WD_REPEATS_1"/>
    <property type="match status" value="1"/>
</dbReference>
<dbReference type="Gene3D" id="2.130.10.10">
    <property type="entry name" value="YVTN repeat-like/Quinoprotein amine dehydrogenase"/>
    <property type="match status" value="2"/>
</dbReference>
<keyword evidence="7" id="KW-0804">Transcription</keyword>
<reference evidence="10" key="1">
    <citation type="submission" date="2015-05" db="UniProtKB">
        <authorList>
            <consortium name="EnsemblMetazoa"/>
        </authorList>
    </citation>
    <scope>IDENTIFICATION</scope>
</reference>
<dbReference type="CDD" id="cd00200">
    <property type="entry name" value="WD40"/>
    <property type="match status" value="1"/>
</dbReference>
<accession>T1HIB0</accession>
<evidence type="ECO:0000259" key="9">
    <source>
        <dbReference type="Pfam" id="PF12894"/>
    </source>
</evidence>
<dbReference type="SMART" id="SM00320">
    <property type="entry name" value="WD40"/>
    <property type="match status" value="6"/>
</dbReference>
<dbReference type="InterPro" id="IPR001680">
    <property type="entry name" value="WD40_rpt"/>
</dbReference>
<dbReference type="Pfam" id="PF00400">
    <property type="entry name" value="WD40"/>
    <property type="match status" value="3"/>
</dbReference>
<dbReference type="InterPro" id="IPR024977">
    <property type="entry name" value="Apc4-like_WD40_dom"/>
</dbReference>
<name>T1HIB0_RHOPR</name>
<dbReference type="AlphaFoldDB" id="T1HIB0"/>
<dbReference type="InterPro" id="IPR015943">
    <property type="entry name" value="WD40/YVTN_repeat-like_dom_sf"/>
</dbReference>
<protein>
    <submittedName>
        <fullName evidence="10">WD repeat-containing protein 55 homolog</fullName>
    </submittedName>
</protein>
<dbReference type="EnsemblMetazoa" id="RPRC003783-RA">
    <property type="protein sequence ID" value="RPRC003783-PA"/>
    <property type="gene ID" value="RPRC003783"/>
</dbReference>
<dbReference type="InterPro" id="IPR037867">
    <property type="entry name" value="Swd2/WDR82"/>
</dbReference>
<dbReference type="InParanoid" id="T1HIB0"/>
<comment type="similarity">
    <text evidence="2">Belongs to the WD repeat SWD2 family.</text>
</comment>
<dbReference type="FunFam" id="2.130.10.10:FF:000065">
    <property type="entry name" value="WD repeat-containing protein 82"/>
    <property type="match status" value="1"/>
</dbReference>
<keyword evidence="6" id="KW-0805">Transcription regulation</keyword>
<keyword evidence="3" id="KW-0806">Transcription termination</keyword>
<evidence type="ECO:0000256" key="1">
    <source>
        <dbReference type="ARBA" id="ARBA00004123"/>
    </source>
</evidence>
<dbReference type="PROSITE" id="PS50082">
    <property type="entry name" value="WD_REPEATS_2"/>
    <property type="match status" value="3"/>
</dbReference>
<dbReference type="GO" id="GO:0006353">
    <property type="term" value="P:DNA-templated transcription termination"/>
    <property type="evidence" value="ECO:0007669"/>
    <property type="project" value="UniProtKB-KW"/>
</dbReference>
<dbReference type="InterPro" id="IPR019775">
    <property type="entry name" value="WD40_repeat_CS"/>
</dbReference>
<evidence type="ECO:0000256" key="7">
    <source>
        <dbReference type="ARBA" id="ARBA00023163"/>
    </source>
</evidence>
<dbReference type="OMA" id="HNEGYIR"/>
<evidence type="ECO:0000256" key="8">
    <source>
        <dbReference type="ARBA" id="ARBA00023242"/>
    </source>
</evidence>
<dbReference type="Proteomes" id="UP000015103">
    <property type="component" value="Unassembled WGS sequence"/>
</dbReference>
<evidence type="ECO:0000256" key="4">
    <source>
        <dbReference type="ARBA" id="ARBA00022574"/>
    </source>
</evidence>
<dbReference type="SUPFAM" id="SSF50978">
    <property type="entry name" value="WD40 repeat-like"/>
    <property type="match status" value="1"/>
</dbReference>
<evidence type="ECO:0000256" key="5">
    <source>
        <dbReference type="ARBA" id="ARBA00022737"/>
    </source>
</evidence>
<dbReference type="PANTHER" id="PTHR19861">
    <property type="entry name" value="WD40 REPEAT PROTEIN SWD2"/>
    <property type="match status" value="1"/>
</dbReference>
<keyword evidence="5" id="KW-0677">Repeat</keyword>
<organism evidence="10 11">
    <name type="scientific">Rhodnius prolixus</name>
    <name type="common">Triatomid bug</name>
    <dbReference type="NCBI Taxonomy" id="13249"/>
    <lineage>
        <taxon>Eukaryota</taxon>
        <taxon>Metazoa</taxon>
        <taxon>Ecdysozoa</taxon>
        <taxon>Arthropoda</taxon>
        <taxon>Hexapoda</taxon>
        <taxon>Insecta</taxon>
        <taxon>Pterygota</taxon>
        <taxon>Neoptera</taxon>
        <taxon>Paraneoptera</taxon>
        <taxon>Hemiptera</taxon>
        <taxon>Heteroptera</taxon>
        <taxon>Panheteroptera</taxon>
        <taxon>Cimicomorpha</taxon>
        <taxon>Reduviidae</taxon>
        <taxon>Triatominae</taxon>
        <taxon>Rhodnius</taxon>
    </lineage>
</organism>
<dbReference type="Pfam" id="PF12894">
    <property type="entry name" value="ANAPC4_WD40"/>
    <property type="match status" value="1"/>
</dbReference>
<dbReference type="InterPro" id="IPR036322">
    <property type="entry name" value="WD40_repeat_dom_sf"/>
</dbReference>
<comment type="subcellular location">
    <subcellularLocation>
        <location evidence="1">Nucleus</location>
    </subcellularLocation>
</comment>
<dbReference type="PANTHER" id="PTHR19861:SF0">
    <property type="entry name" value="WD REPEAT-CONTAINING PROTEIN 82"/>
    <property type="match status" value="1"/>
</dbReference>
<sequence>MKLVDDLVRTFRVAKVFRENTDAVRWMNFSPNGERLISCYHDDQIELYNCETGTVMKTLQSKKYGVDLVNFSRDNTTAIHGSTKVDNSIRYLSLLDNKYIRYYAGHTKRVVSLGISPTDDSFISGSLDRSLRFWDLRTPSCHGQLQLTGKPLVAYSPEGLVLAVGLNNEGIQLYDIRSIDKGPFITFQQFVTKEDDWTALKFSSNGRTLLISSTSAYIRLVDAFHGTPLQTFTGHLNNHSTPVEASFSPDSQFVLSGSSDGRVHVWNARTGYKVCVFNAGHTGPVYCVQFNPKFMMFASACTNMSFWLPLIQDF</sequence>
<dbReference type="STRING" id="13249.T1HIB0"/>
<dbReference type="GO" id="GO:0032785">
    <property type="term" value="P:negative regulation of DNA-templated transcription, elongation"/>
    <property type="evidence" value="ECO:0007669"/>
    <property type="project" value="UniProtKB-ARBA"/>
</dbReference>
<feature type="domain" description="Anaphase-promoting complex subunit 4-like WD40" evidence="9">
    <location>
        <begin position="18"/>
        <end position="72"/>
    </location>
</feature>
<proteinExistence type="inferred from homology"/>
<dbReference type="VEuPathDB" id="VectorBase:RPRC003783"/>
<dbReference type="eggNOG" id="KOG1446">
    <property type="taxonomic scope" value="Eukaryota"/>
</dbReference>
<dbReference type="GO" id="GO:0071027">
    <property type="term" value="P:nuclear RNA surveillance"/>
    <property type="evidence" value="ECO:0007669"/>
    <property type="project" value="UniProtKB-ARBA"/>
</dbReference>
<keyword evidence="4" id="KW-0853">WD repeat</keyword>
<evidence type="ECO:0000313" key="10">
    <source>
        <dbReference type="EnsemblMetazoa" id="RPRC003783-PA"/>
    </source>
</evidence>
<dbReference type="HOGENOM" id="CLU_044117_0_0_1"/>
<dbReference type="GO" id="GO:0003682">
    <property type="term" value="F:chromatin binding"/>
    <property type="evidence" value="ECO:0007669"/>
    <property type="project" value="TreeGrafter"/>
</dbReference>
<keyword evidence="8" id="KW-0539">Nucleus</keyword>
<dbReference type="EMBL" id="ACPB03006710">
    <property type="status" value="NOT_ANNOTATED_CDS"/>
    <property type="molecule type" value="Genomic_DNA"/>
</dbReference>
<evidence type="ECO:0000256" key="3">
    <source>
        <dbReference type="ARBA" id="ARBA00022472"/>
    </source>
</evidence>
<evidence type="ECO:0000256" key="2">
    <source>
        <dbReference type="ARBA" id="ARBA00005616"/>
    </source>
</evidence>
<dbReference type="GO" id="GO:0048188">
    <property type="term" value="C:Set1C/COMPASS complex"/>
    <property type="evidence" value="ECO:0007669"/>
    <property type="project" value="TreeGrafter"/>
</dbReference>
<dbReference type="PROSITE" id="PS50294">
    <property type="entry name" value="WD_REPEATS_REGION"/>
    <property type="match status" value="2"/>
</dbReference>